<dbReference type="AlphaFoldDB" id="A0A0E0D2K7"/>
<organism evidence="1">
    <name type="scientific">Oryza meridionalis</name>
    <dbReference type="NCBI Taxonomy" id="40149"/>
    <lineage>
        <taxon>Eukaryota</taxon>
        <taxon>Viridiplantae</taxon>
        <taxon>Streptophyta</taxon>
        <taxon>Embryophyta</taxon>
        <taxon>Tracheophyta</taxon>
        <taxon>Spermatophyta</taxon>
        <taxon>Magnoliopsida</taxon>
        <taxon>Liliopsida</taxon>
        <taxon>Poales</taxon>
        <taxon>Poaceae</taxon>
        <taxon>BOP clade</taxon>
        <taxon>Oryzoideae</taxon>
        <taxon>Oryzeae</taxon>
        <taxon>Oryzinae</taxon>
        <taxon>Oryza</taxon>
    </lineage>
</organism>
<dbReference type="Gramene" id="OMERI03G20470.1">
    <property type="protein sequence ID" value="OMERI03G20470.1"/>
    <property type="gene ID" value="OMERI03G20470"/>
</dbReference>
<dbReference type="Proteomes" id="UP000008021">
    <property type="component" value="Chromosome 3"/>
</dbReference>
<dbReference type="InterPro" id="IPR008586">
    <property type="entry name" value="DUF868_pln"/>
</dbReference>
<name>A0A0E0D2K7_9ORYZ</name>
<dbReference type="Pfam" id="PF05910">
    <property type="entry name" value="DUF868"/>
    <property type="match status" value="1"/>
</dbReference>
<evidence type="ECO:0000313" key="1">
    <source>
        <dbReference type="EnsemblPlants" id="OMERI03G20470.1"/>
    </source>
</evidence>
<reference evidence="1" key="1">
    <citation type="submission" date="2015-04" db="UniProtKB">
        <authorList>
            <consortium name="EnsemblPlants"/>
        </authorList>
    </citation>
    <scope>IDENTIFICATION</scope>
</reference>
<sequence length="157" mass="16284">MARLRKCQKKIAGAAAAAAAFLTWPEPRRASSSSPLPPRAVVCCCRFSCDSSPIGRHAGELCVAGQLPAVWGPKPAEAAPRGNAFPSAGNGLASSQHEVQVSGGGVAHEVAVVCRGEECGSRDGEVVVSIDGEKVVEARRVKWNFHGNRTVVLGDAV</sequence>
<dbReference type="EnsemblPlants" id="OMERI03G20470.1">
    <property type="protein sequence ID" value="OMERI03G20470.1"/>
    <property type="gene ID" value="OMERI03G20470"/>
</dbReference>
<evidence type="ECO:0000313" key="2">
    <source>
        <dbReference type="Proteomes" id="UP000008021"/>
    </source>
</evidence>
<reference evidence="1" key="2">
    <citation type="submission" date="2018-05" db="EMBL/GenBank/DDBJ databases">
        <title>OmerRS3 (Oryza meridionalis Reference Sequence Version 3).</title>
        <authorList>
            <person name="Zhang J."/>
            <person name="Kudrna D."/>
            <person name="Lee S."/>
            <person name="Talag J."/>
            <person name="Welchert J."/>
            <person name="Wing R.A."/>
        </authorList>
    </citation>
    <scope>NUCLEOTIDE SEQUENCE [LARGE SCALE GENOMIC DNA]</scope>
    <source>
        <strain evidence="1">cv. OR44</strain>
    </source>
</reference>
<dbReference type="HOGENOM" id="CLU_1680705_0_0_1"/>
<keyword evidence="2" id="KW-1185">Reference proteome</keyword>
<accession>A0A0E0D2K7</accession>
<proteinExistence type="predicted"/>
<protein>
    <submittedName>
        <fullName evidence="1">Uncharacterized protein</fullName>
    </submittedName>
</protein>